<sequence>MRQFRGEGDQGELTDVLHRAPPPTWHLRHSPRRPLLRHCSCRTAALAHRDPAPRPQVDLPQSRRPTRQERRPRRSAAAANLCSNRRGALAHPRRTPVCLGNLALPTSRPPSSGSHSQARPTSLAAPASPPRPAPPSHPERDSRCPNLSRRGRPRASQHNRKAGVNDGAGQWTSGREHSVALSHLPLSHPTPSWSPSSPCFSSFWEVHPHAPDQQCLSAVPGRTGPVHQPPQQQQQPHANPSPVSPGLTLPEQQLQQQQQPAPPPGASSSAQPLLPALNIDSPGISCSAAASSAPATRSSTRPQRGAAPAIVAFDPNAAGSDDEDDFDEGASPKKKQRTSARGRSGGANASAGAAGGASADGGVRQASVGSGAEGGGGDAAGDGADPDKGRRKIEIEYIQKKEKRHITFSKRKAGIMKKAYELATLTGTEVLLLVVSETGIVYTFTTTKFQPLVGANPDGSPSEGQRLIQRCLPNPNRPPHPLDPYPHPHHSPSSSPHQPRHLPAPPGHYQAAAPRSMQDPYAAERAHYGGPPPPPGEDMHMLSPHQQHLPPPPPHLQHVNNNQPPPNMGLPQPPPELYMQHAPPPPHQGGPPQGHPGQGQQQQQQQQAQMYEGQDTYMRR</sequence>
<feature type="compositionally biased region" description="Low complexity" evidence="6">
    <location>
        <begin position="598"/>
        <end position="609"/>
    </location>
</feature>
<dbReference type="InterPro" id="IPR033897">
    <property type="entry name" value="SRF-like_MADS-box"/>
</dbReference>
<feature type="compositionally biased region" description="Low complexity" evidence="6">
    <location>
        <begin position="266"/>
        <end position="277"/>
    </location>
</feature>
<proteinExistence type="predicted"/>
<gene>
    <name evidence="8" type="ORF">DMC30DRAFT_65636</name>
</gene>
<dbReference type="AlphaFoldDB" id="A0A5C5FNQ1"/>
<dbReference type="EMBL" id="SOZI01000149">
    <property type="protein sequence ID" value="TNY18235.1"/>
    <property type="molecule type" value="Genomic_DNA"/>
</dbReference>
<evidence type="ECO:0000256" key="2">
    <source>
        <dbReference type="ARBA" id="ARBA00023015"/>
    </source>
</evidence>
<organism evidence="8 9">
    <name type="scientific">Rhodotorula diobovata</name>
    <dbReference type="NCBI Taxonomy" id="5288"/>
    <lineage>
        <taxon>Eukaryota</taxon>
        <taxon>Fungi</taxon>
        <taxon>Dikarya</taxon>
        <taxon>Basidiomycota</taxon>
        <taxon>Pucciniomycotina</taxon>
        <taxon>Microbotryomycetes</taxon>
        <taxon>Sporidiobolales</taxon>
        <taxon>Sporidiobolaceae</taxon>
        <taxon>Rhodotorula</taxon>
    </lineage>
</organism>
<evidence type="ECO:0000256" key="3">
    <source>
        <dbReference type="ARBA" id="ARBA00023125"/>
    </source>
</evidence>
<evidence type="ECO:0000313" key="9">
    <source>
        <dbReference type="Proteomes" id="UP000311382"/>
    </source>
</evidence>
<feature type="compositionally biased region" description="Gly residues" evidence="6">
    <location>
        <begin position="371"/>
        <end position="380"/>
    </location>
</feature>
<dbReference type="PANTHER" id="PTHR48019">
    <property type="entry name" value="SERUM RESPONSE FACTOR HOMOLOG"/>
    <property type="match status" value="1"/>
</dbReference>
<keyword evidence="5" id="KW-0539">Nucleus</keyword>
<protein>
    <recommendedName>
        <fullName evidence="7">MADS-box domain-containing protein</fullName>
    </recommendedName>
</protein>
<feature type="compositionally biased region" description="Pro residues" evidence="6">
    <location>
        <begin position="127"/>
        <end position="136"/>
    </location>
</feature>
<feature type="region of interest" description="Disordered" evidence="6">
    <location>
        <begin position="452"/>
        <end position="620"/>
    </location>
</feature>
<dbReference type="Pfam" id="PF00319">
    <property type="entry name" value="SRF-TF"/>
    <property type="match status" value="1"/>
</dbReference>
<reference evidence="8 9" key="1">
    <citation type="submission" date="2019-03" db="EMBL/GenBank/DDBJ databases">
        <title>Rhodosporidium diobovatum UCD-FST 08-225 genome sequencing, assembly, and annotation.</title>
        <authorList>
            <person name="Fakankun I.U."/>
            <person name="Fristensky B."/>
            <person name="Levin D.B."/>
        </authorList>
    </citation>
    <scope>NUCLEOTIDE SEQUENCE [LARGE SCALE GENOMIC DNA]</scope>
    <source>
        <strain evidence="8 9">UCD-FST 08-225</strain>
    </source>
</reference>
<feature type="compositionally biased region" description="Pro residues" evidence="6">
    <location>
        <begin position="563"/>
        <end position="589"/>
    </location>
</feature>
<keyword evidence="4" id="KW-0804">Transcription</keyword>
<dbReference type="PROSITE" id="PS50066">
    <property type="entry name" value="MADS_BOX_2"/>
    <property type="match status" value="1"/>
</dbReference>
<accession>A0A5C5FNQ1</accession>
<feature type="region of interest" description="Disordered" evidence="6">
    <location>
        <begin position="46"/>
        <end position="88"/>
    </location>
</feature>
<evidence type="ECO:0000256" key="5">
    <source>
        <dbReference type="ARBA" id="ARBA00023242"/>
    </source>
</evidence>
<comment type="subcellular location">
    <subcellularLocation>
        <location evidence="1">Nucleus</location>
    </subcellularLocation>
</comment>
<dbReference type="InterPro" id="IPR002100">
    <property type="entry name" value="TF_MADSbox"/>
</dbReference>
<evidence type="ECO:0000256" key="1">
    <source>
        <dbReference type="ARBA" id="ARBA00004123"/>
    </source>
</evidence>
<dbReference type="GO" id="GO:0005634">
    <property type="term" value="C:nucleus"/>
    <property type="evidence" value="ECO:0007669"/>
    <property type="project" value="UniProtKB-SubCell"/>
</dbReference>
<feature type="region of interest" description="Disordered" evidence="6">
    <location>
        <begin position="1"/>
        <end position="31"/>
    </location>
</feature>
<feature type="compositionally biased region" description="Pro residues" evidence="6">
    <location>
        <begin position="475"/>
        <end position="485"/>
    </location>
</feature>
<feature type="compositionally biased region" description="Low complexity" evidence="6">
    <location>
        <begin position="245"/>
        <end position="259"/>
    </location>
</feature>
<dbReference type="GO" id="GO:0000981">
    <property type="term" value="F:DNA-binding transcription factor activity, RNA polymerase II-specific"/>
    <property type="evidence" value="ECO:0007669"/>
    <property type="project" value="InterPro"/>
</dbReference>
<feature type="compositionally biased region" description="Low complexity" evidence="6">
    <location>
        <begin position="287"/>
        <end position="302"/>
    </location>
</feature>
<keyword evidence="2" id="KW-0805">Transcription regulation</keyword>
<dbReference type="GO" id="GO:0000987">
    <property type="term" value="F:cis-regulatory region sequence-specific DNA binding"/>
    <property type="evidence" value="ECO:0007669"/>
    <property type="project" value="InterPro"/>
</dbReference>
<dbReference type="OrthoDB" id="2284405at2759"/>
<dbReference type="Gene3D" id="3.40.1810.10">
    <property type="entry name" value="Transcription factor, MADS-box"/>
    <property type="match status" value="1"/>
</dbReference>
<feature type="domain" description="MADS-box" evidence="7">
    <location>
        <begin position="388"/>
        <end position="448"/>
    </location>
</feature>
<evidence type="ECO:0000256" key="4">
    <source>
        <dbReference type="ARBA" id="ARBA00023163"/>
    </source>
</evidence>
<comment type="caution">
    <text evidence="8">The sequence shown here is derived from an EMBL/GenBank/DDBJ whole genome shotgun (WGS) entry which is preliminary data.</text>
</comment>
<feature type="region of interest" description="Disordered" evidence="6">
    <location>
        <begin position="214"/>
        <end position="390"/>
    </location>
</feature>
<dbReference type="CDD" id="cd00266">
    <property type="entry name" value="MADS_SRF_like"/>
    <property type="match status" value="1"/>
</dbReference>
<dbReference type="SUPFAM" id="SSF55455">
    <property type="entry name" value="SRF-like"/>
    <property type="match status" value="1"/>
</dbReference>
<evidence type="ECO:0000256" key="6">
    <source>
        <dbReference type="SAM" id="MobiDB-lite"/>
    </source>
</evidence>
<dbReference type="InterPro" id="IPR050142">
    <property type="entry name" value="MADS-box/MEF2_TF"/>
</dbReference>
<feature type="compositionally biased region" description="Low complexity" evidence="6">
    <location>
        <begin position="341"/>
        <end position="352"/>
    </location>
</feature>
<name>A0A5C5FNQ1_9BASI</name>
<dbReference type="FunFam" id="3.40.1810.10:FF:000002">
    <property type="entry name" value="Serum response factor b"/>
    <property type="match status" value="1"/>
</dbReference>
<evidence type="ECO:0000313" key="8">
    <source>
        <dbReference type="EMBL" id="TNY18235.1"/>
    </source>
</evidence>
<dbReference type="InterPro" id="IPR036879">
    <property type="entry name" value="TF_MADSbox_sf"/>
</dbReference>
<evidence type="ECO:0000259" key="7">
    <source>
        <dbReference type="PROSITE" id="PS50066"/>
    </source>
</evidence>
<dbReference type="GO" id="GO:0046983">
    <property type="term" value="F:protein dimerization activity"/>
    <property type="evidence" value="ECO:0007669"/>
    <property type="project" value="InterPro"/>
</dbReference>
<feature type="compositionally biased region" description="Basic residues" evidence="6">
    <location>
        <begin position="149"/>
        <end position="161"/>
    </location>
</feature>
<dbReference type="Proteomes" id="UP000311382">
    <property type="component" value="Unassembled WGS sequence"/>
</dbReference>
<dbReference type="GO" id="GO:0045944">
    <property type="term" value="P:positive regulation of transcription by RNA polymerase II"/>
    <property type="evidence" value="ECO:0007669"/>
    <property type="project" value="InterPro"/>
</dbReference>
<dbReference type="STRING" id="5288.A0A5C5FNQ1"/>
<feature type="region of interest" description="Disordered" evidence="6">
    <location>
        <begin position="100"/>
        <end position="172"/>
    </location>
</feature>
<keyword evidence="9" id="KW-1185">Reference proteome</keyword>
<keyword evidence="3" id="KW-0238">DNA-binding</keyword>
<dbReference type="SMART" id="SM00432">
    <property type="entry name" value="MADS"/>
    <property type="match status" value="1"/>
</dbReference>
<dbReference type="PROSITE" id="PS00350">
    <property type="entry name" value="MADS_BOX_1"/>
    <property type="match status" value="1"/>
</dbReference>
<dbReference type="PRINTS" id="PR00404">
    <property type="entry name" value="MADSDOMAIN"/>
</dbReference>